<protein>
    <submittedName>
        <fullName evidence="2">Uncharacterized protein</fullName>
    </submittedName>
</protein>
<accession>A0ABD3SCU5</accession>
<dbReference type="EMBL" id="JALLPB020000068">
    <property type="protein sequence ID" value="KAL3822366.1"/>
    <property type="molecule type" value="Genomic_DNA"/>
</dbReference>
<feature type="compositionally biased region" description="Basic and acidic residues" evidence="1">
    <location>
        <begin position="295"/>
        <end position="318"/>
    </location>
</feature>
<feature type="region of interest" description="Disordered" evidence="1">
    <location>
        <begin position="66"/>
        <end position="122"/>
    </location>
</feature>
<dbReference type="AlphaFoldDB" id="A0ABD3SCU5"/>
<dbReference type="Proteomes" id="UP001530377">
    <property type="component" value="Unassembled WGS sequence"/>
</dbReference>
<sequence length="688" mass="75352">MPERNHTEIWSTRLQREILALESSDDESKKIELLPPFIKAIGHTFNFESGKAKILFRIDVELSDEDHATSGGTEADVQKEGGSSNKIAANDDTDGEGIDKDKSEHDNAVTSETEGSNKGDKADPHVVLLLDASLYWIPDSITAPSSSPQCYPFVKPIAIIKSGSNLFSARSTIRDGDEVDIDLDWTPSIHLADAATNVALKIRECVKTGEPLHPAKRDDDIEGGGLSGSLLREAREAKESLLETKKAVGAIFSSGLSSLSAKSQFATKSMTKGLFSLGESLTTFAEASAGSKRGNSGEKELTSRDESPPKDQTQKVVKDIPDIGDEIDLSDEPWSQCIGMYTCKALKRPAFVEDAIAIASKKNENEVASVGSMFSRFAQSAKSAMEESFLMITDKLIIEFRASKLTVSSGTVTFAMKIDLMAKLKFRREESLSLFFKVAPDDPLVYMCHDSALAVQDIQNVLKQHGVKGKHTNAATQRAVQMALNLVELIQQKEKELIENPTVDNVNAIMDLYRQAAEKFEVAGDPRHAEVMAHMKRFLNQQFTTSILDGTFQESAPDVISKANSPTDEDISVPQGEILEQPTYNLSNDDDDDDDDCDVDTSKLTEKEEPIEEEAPNALNDSTLQTMEDLLDEAVKDMSDLGMEDEDINDILESGKENDGWGDNDDTFAELDAMLNDADKELADILSS</sequence>
<feature type="region of interest" description="Disordered" evidence="1">
    <location>
        <begin position="558"/>
        <end position="600"/>
    </location>
</feature>
<evidence type="ECO:0000313" key="2">
    <source>
        <dbReference type="EMBL" id="KAL3822366.1"/>
    </source>
</evidence>
<organism evidence="2 3">
    <name type="scientific">Cyclostephanos tholiformis</name>
    <dbReference type="NCBI Taxonomy" id="382380"/>
    <lineage>
        <taxon>Eukaryota</taxon>
        <taxon>Sar</taxon>
        <taxon>Stramenopiles</taxon>
        <taxon>Ochrophyta</taxon>
        <taxon>Bacillariophyta</taxon>
        <taxon>Coscinodiscophyceae</taxon>
        <taxon>Thalassiosirophycidae</taxon>
        <taxon>Stephanodiscales</taxon>
        <taxon>Stephanodiscaceae</taxon>
        <taxon>Cyclostephanos</taxon>
    </lineage>
</organism>
<gene>
    <name evidence="2" type="ORF">ACHAXA_001743</name>
</gene>
<keyword evidence="3" id="KW-1185">Reference proteome</keyword>
<reference evidence="2 3" key="1">
    <citation type="submission" date="2024-10" db="EMBL/GenBank/DDBJ databases">
        <title>Updated reference genomes for cyclostephanoid diatoms.</title>
        <authorList>
            <person name="Roberts W.R."/>
            <person name="Alverson A.J."/>
        </authorList>
    </citation>
    <scope>NUCLEOTIDE SEQUENCE [LARGE SCALE GENOMIC DNA]</scope>
    <source>
        <strain evidence="2 3">AJA228-03</strain>
    </source>
</reference>
<name>A0ABD3SCU5_9STRA</name>
<evidence type="ECO:0000256" key="1">
    <source>
        <dbReference type="SAM" id="MobiDB-lite"/>
    </source>
</evidence>
<feature type="compositionally biased region" description="Basic and acidic residues" evidence="1">
    <location>
        <begin position="97"/>
        <end position="107"/>
    </location>
</feature>
<comment type="caution">
    <text evidence="2">The sequence shown here is derived from an EMBL/GenBank/DDBJ whole genome shotgun (WGS) entry which is preliminary data.</text>
</comment>
<evidence type="ECO:0000313" key="3">
    <source>
        <dbReference type="Proteomes" id="UP001530377"/>
    </source>
</evidence>
<feature type="region of interest" description="Disordered" evidence="1">
    <location>
        <begin position="286"/>
        <end position="318"/>
    </location>
</feature>
<proteinExistence type="predicted"/>
<feature type="compositionally biased region" description="Acidic residues" evidence="1">
    <location>
        <begin position="588"/>
        <end position="599"/>
    </location>
</feature>